<dbReference type="PANTHER" id="PTHR43331:SF1">
    <property type="entry name" value="HOMOSERINE DEHYDROGENASE"/>
    <property type="match status" value="1"/>
</dbReference>
<accession>A0A645F1Q4</accession>
<sequence length="269" mass="30306">MKEVKGILNGTSNFILTQMNDNDLTFEGALTLAQQLGYAETDPSDDTKGYDVRRKLAILSSIAFKKQVSEEMIPCRGIDYVTSFDMSIFKTMDCTVKLLGKAINSNNRVSASVEPVLMKNDSSLSKIKNACNLISVTGNIVGELQFVGEGAGKNPTANAIICDVIDILGESYKHDNLLSKRLDSTVTIRHEASNYYVRLSPYNYNYKDTLANALEEKSWIKKILSYDKDIVFFTEKLFLIELEENIQCLKSMYKSYCYVKLEEDIEIKV</sequence>
<dbReference type="PANTHER" id="PTHR43331">
    <property type="entry name" value="HOMOSERINE DEHYDROGENASE"/>
    <property type="match status" value="1"/>
</dbReference>
<feature type="domain" description="Homoserine dehydrogenase catalytic" evidence="4">
    <location>
        <begin position="2"/>
        <end position="165"/>
    </location>
</feature>
<dbReference type="GO" id="GO:0004412">
    <property type="term" value="F:homoserine dehydrogenase activity"/>
    <property type="evidence" value="ECO:0007669"/>
    <property type="project" value="UniProtKB-EC"/>
</dbReference>
<gene>
    <name evidence="5" type="ORF">SDC9_155415</name>
</gene>
<proteinExistence type="inferred from homology"/>
<dbReference type="GO" id="GO:0009088">
    <property type="term" value="P:threonine biosynthetic process"/>
    <property type="evidence" value="ECO:0007669"/>
    <property type="project" value="TreeGrafter"/>
</dbReference>
<comment type="similarity">
    <text evidence="1">Belongs to the homoserine dehydrogenase family.</text>
</comment>
<dbReference type="AlphaFoldDB" id="A0A645F1Q4"/>
<dbReference type="EMBL" id="VSSQ01054160">
    <property type="protein sequence ID" value="MPN08137.1"/>
    <property type="molecule type" value="Genomic_DNA"/>
</dbReference>
<comment type="caution">
    <text evidence="5">The sequence shown here is derived from an EMBL/GenBank/DDBJ whole genome shotgun (WGS) entry which is preliminary data.</text>
</comment>
<dbReference type="EC" id="1.1.1.3" evidence="2"/>
<dbReference type="Gene3D" id="3.30.360.10">
    <property type="entry name" value="Dihydrodipicolinate Reductase, domain 2"/>
    <property type="match status" value="1"/>
</dbReference>
<evidence type="ECO:0000256" key="1">
    <source>
        <dbReference type="ARBA" id="ARBA00006753"/>
    </source>
</evidence>
<evidence type="ECO:0000259" key="4">
    <source>
        <dbReference type="Pfam" id="PF00742"/>
    </source>
</evidence>
<evidence type="ECO:0000256" key="3">
    <source>
        <dbReference type="ARBA" id="ARBA00023002"/>
    </source>
</evidence>
<keyword evidence="3" id="KW-0560">Oxidoreductase</keyword>
<dbReference type="NCBIfam" id="NF004976">
    <property type="entry name" value="PRK06349.1"/>
    <property type="match status" value="1"/>
</dbReference>
<dbReference type="InterPro" id="IPR001342">
    <property type="entry name" value="HDH_cat"/>
</dbReference>
<dbReference type="SUPFAM" id="SSF55347">
    <property type="entry name" value="Glyceraldehyde-3-phosphate dehydrogenase-like, C-terminal domain"/>
    <property type="match status" value="1"/>
</dbReference>
<evidence type="ECO:0000313" key="5">
    <source>
        <dbReference type="EMBL" id="MPN08137.1"/>
    </source>
</evidence>
<evidence type="ECO:0000256" key="2">
    <source>
        <dbReference type="ARBA" id="ARBA00013213"/>
    </source>
</evidence>
<name>A0A645F1Q4_9ZZZZ</name>
<dbReference type="Pfam" id="PF00742">
    <property type="entry name" value="Homoserine_dh"/>
    <property type="match status" value="1"/>
</dbReference>
<dbReference type="FunFam" id="3.30.360.10:FF:000005">
    <property type="entry name" value="Homoserine dehydrogenase"/>
    <property type="match status" value="1"/>
</dbReference>
<protein>
    <recommendedName>
        <fullName evidence="2">homoserine dehydrogenase</fullName>
        <ecNumber evidence="2">1.1.1.3</ecNumber>
    </recommendedName>
</protein>
<reference evidence="5" key="1">
    <citation type="submission" date="2019-08" db="EMBL/GenBank/DDBJ databases">
        <authorList>
            <person name="Kucharzyk K."/>
            <person name="Murdoch R.W."/>
            <person name="Higgins S."/>
            <person name="Loffler F."/>
        </authorList>
    </citation>
    <scope>NUCLEOTIDE SEQUENCE</scope>
</reference>
<organism evidence="5">
    <name type="scientific">bioreactor metagenome</name>
    <dbReference type="NCBI Taxonomy" id="1076179"/>
    <lineage>
        <taxon>unclassified sequences</taxon>
        <taxon>metagenomes</taxon>
        <taxon>ecological metagenomes</taxon>
    </lineage>
</organism>